<gene>
    <name evidence="1" type="ORF">COT75_03060</name>
</gene>
<evidence type="ECO:0000313" key="1">
    <source>
        <dbReference type="EMBL" id="PIS09125.1"/>
    </source>
</evidence>
<dbReference type="SUPFAM" id="SSF51569">
    <property type="entry name" value="Aldolase"/>
    <property type="match status" value="1"/>
</dbReference>
<evidence type="ECO:0000313" key="2">
    <source>
        <dbReference type="Proteomes" id="UP000230093"/>
    </source>
</evidence>
<protein>
    <submittedName>
        <fullName evidence="1">Aldolase</fullName>
    </submittedName>
</protein>
<sequence>SKKYGMGGTVQHGASTLPDKYFAEFVKSQAVEVHLATGFQNIIMDHPKLPKVLLKKMYAWVDSKLQGERKEGWTEEQFHYKLRKKAWGKFKKEFWKLSETVKKPISLALEKRFAFMFKELGVEETKDLVKKFT</sequence>
<dbReference type="Gene3D" id="3.20.20.70">
    <property type="entry name" value="Aldolase class I"/>
    <property type="match status" value="1"/>
</dbReference>
<dbReference type="EMBL" id="PEZT01000017">
    <property type="protein sequence ID" value="PIS09125.1"/>
    <property type="molecule type" value="Genomic_DNA"/>
</dbReference>
<name>A0A2H0W983_9BACT</name>
<feature type="non-terminal residue" evidence="1">
    <location>
        <position position="1"/>
    </location>
</feature>
<dbReference type="AlphaFoldDB" id="A0A2H0W983"/>
<comment type="caution">
    <text evidence="1">The sequence shown here is derived from an EMBL/GenBank/DDBJ whole genome shotgun (WGS) entry which is preliminary data.</text>
</comment>
<accession>A0A2H0W983</accession>
<proteinExistence type="predicted"/>
<reference evidence="2" key="1">
    <citation type="submission" date="2017-09" db="EMBL/GenBank/DDBJ databases">
        <title>Depth-based differentiation of microbial function through sediment-hosted aquifers and enrichment of novel symbionts in the deep terrestrial subsurface.</title>
        <authorList>
            <person name="Probst A.J."/>
            <person name="Ladd B."/>
            <person name="Jarett J.K."/>
            <person name="Geller-Mcgrath D.E."/>
            <person name="Sieber C.M.K."/>
            <person name="Emerson J.B."/>
            <person name="Anantharaman K."/>
            <person name="Thomas B.C."/>
            <person name="Malmstrom R."/>
            <person name="Stieglmeier M."/>
            <person name="Klingl A."/>
            <person name="Woyke T."/>
            <person name="Ryan C.M."/>
            <person name="Banfield J.F."/>
        </authorList>
    </citation>
    <scope>NUCLEOTIDE SEQUENCE [LARGE SCALE GENOMIC DNA]</scope>
</reference>
<dbReference type="InterPro" id="IPR013785">
    <property type="entry name" value="Aldolase_TIM"/>
</dbReference>
<organism evidence="1 2">
    <name type="scientific">Candidatus Beckwithbacteria bacterium CG10_big_fil_rev_8_21_14_0_10_34_10</name>
    <dbReference type="NCBI Taxonomy" id="1974495"/>
    <lineage>
        <taxon>Bacteria</taxon>
        <taxon>Candidatus Beckwithiibacteriota</taxon>
    </lineage>
</organism>
<dbReference type="Proteomes" id="UP000230093">
    <property type="component" value="Unassembled WGS sequence"/>
</dbReference>